<feature type="domain" description="Rhodanese" evidence="1">
    <location>
        <begin position="37"/>
        <end position="134"/>
    </location>
</feature>
<protein>
    <submittedName>
        <fullName evidence="2">Rhodanese-like domain-containing protein</fullName>
    </submittedName>
</protein>
<evidence type="ECO:0000313" key="2">
    <source>
        <dbReference type="EMBL" id="MFC6395500.1"/>
    </source>
</evidence>
<dbReference type="PANTHER" id="PTHR44086">
    <property type="entry name" value="THIOSULFATE SULFURTRANSFERASE RDL2, MITOCHONDRIAL-RELATED"/>
    <property type="match status" value="1"/>
</dbReference>
<dbReference type="Proteomes" id="UP001596266">
    <property type="component" value="Unassembled WGS sequence"/>
</dbReference>
<gene>
    <name evidence="2" type="ORF">ACFP57_00615</name>
</gene>
<keyword evidence="3" id="KW-1185">Reference proteome</keyword>
<dbReference type="InterPro" id="IPR036873">
    <property type="entry name" value="Rhodanese-like_dom_sf"/>
</dbReference>
<dbReference type="Gene3D" id="3.40.250.10">
    <property type="entry name" value="Rhodanese-like domain"/>
    <property type="match status" value="1"/>
</dbReference>
<dbReference type="InterPro" id="IPR001763">
    <property type="entry name" value="Rhodanese-like_dom"/>
</dbReference>
<evidence type="ECO:0000259" key="1">
    <source>
        <dbReference type="PROSITE" id="PS50206"/>
    </source>
</evidence>
<organism evidence="2 3">
    <name type="scientific">Luteococcus sanguinis</name>
    <dbReference type="NCBI Taxonomy" id="174038"/>
    <lineage>
        <taxon>Bacteria</taxon>
        <taxon>Bacillati</taxon>
        <taxon>Actinomycetota</taxon>
        <taxon>Actinomycetes</taxon>
        <taxon>Propionibacteriales</taxon>
        <taxon>Propionibacteriaceae</taxon>
        <taxon>Luteococcus</taxon>
    </lineage>
</organism>
<proteinExistence type="predicted"/>
<dbReference type="PANTHER" id="PTHR44086:SF13">
    <property type="entry name" value="THIOSULFATE SULFURTRANSFERASE PSPE"/>
    <property type="match status" value="1"/>
</dbReference>
<reference evidence="3" key="1">
    <citation type="journal article" date="2019" name="Int. J. Syst. Evol. Microbiol.">
        <title>The Global Catalogue of Microorganisms (GCM) 10K type strain sequencing project: providing services to taxonomists for standard genome sequencing and annotation.</title>
        <authorList>
            <consortium name="The Broad Institute Genomics Platform"/>
            <consortium name="The Broad Institute Genome Sequencing Center for Infectious Disease"/>
            <person name="Wu L."/>
            <person name="Ma J."/>
        </authorList>
    </citation>
    <scope>NUCLEOTIDE SEQUENCE [LARGE SCALE GENOMIC DNA]</scope>
    <source>
        <strain evidence="3">CGMCC 1.15277</strain>
    </source>
</reference>
<dbReference type="CDD" id="cd01447">
    <property type="entry name" value="Polysulfide_ST"/>
    <property type="match status" value="1"/>
</dbReference>
<dbReference type="SUPFAM" id="SSF52821">
    <property type="entry name" value="Rhodanese/Cell cycle control phosphatase"/>
    <property type="match status" value="1"/>
</dbReference>
<comment type="caution">
    <text evidence="2">The sequence shown here is derived from an EMBL/GenBank/DDBJ whole genome shotgun (WGS) entry which is preliminary data.</text>
</comment>
<evidence type="ECO:0000313" key="3">
    <source>
        <dbReference type="Proteomes" id="UP001596266"/>
    </source>
</evidence>
<dbReference type="EMBL" id="JBHSUA010000003">
    <property type="protein sequence ID" value="MFC6395500.1"/>
    <property type="molecule type" value="Genomic_DNA"/>
</dbReference>
<sequence length="139" mass="15232">MSRQPGQPLARPVSALVATANEKVTSLDADQVEALIEDENTCIVDIRDVRELERDGTIPGAIHAPRGMLEFWVDPESPYYQPRLDDGRRLVLFCGGGWRSALSAAALVDMGREDVAHLDGGFGAWRDAGKPIAPHEKKR</sequence>
<dbReference type="Pfam" id="PF00581">
    <property type="entry name" value="Rhodanese"/>
    <property type="match status" value="1"/>
</dbReference>
<dbReference type="RefSeq" id="WP_343885483.1">
    <property type="nucleotide sequence ID" value="NZ_BAAAKI010000006.1"/>
</dbReference>
<dbReference type="PROSITE" id="PS50206">
    <property type="entry name" value="RHODANESE_3"/>
    <property type="match status" value="1"/>
</dbReference>
<dbReference type="SMART" id="SM00450">
    <property type="entry name" value="RHOD"/>
    <property type="match status" value="1"/>
</dbReference>
<name>A0ABW1WYZ6_9ACTN</name>
<accession>A0ABW1WYZ6</accession>